<reference evidence="1 2" key="1">
    <citation type="journal article" date="2021" name="J. Microbiol. Biotechnol.">
        <title>An Efficient Markerless Deletion System Suitable for the Industrial Strains of Streptomyces.</title>
        <authorList>
            <person name="Dong J."/>
            <person name="Wei J."/>
            <person name="Li H."/>
            <person name="Zhao S."/>
            <person name="Guan W."/>
        </authorList>
    </citation>
    <scope>NUCLEOTIDE SEQUENCE [LARGE SCALE GENOMIC DNA]</scope>
    <source>
        <strain evidence="1 2">CICC 11043</strain>
    </source>
</reference>
<proteinExistence type="predicted"/>
<organism evidence="1 2">
    <name type="scientific">Streptomyces coeruleorubidus</name>
    <dbReference type="NCBI Taxonomy" id="116188"/>
    <lineage>
        <taxon>Bacteria</taxon>
        <taxon>Bacillati</taxon>
        <taxon>Actinomycetota</taxon>
        <taxon>Actinomycetes</taxon>
        <taxon>Kitasatosporales</taxon>
        <taxon>Streptomycetaceae</taxon>
        <taxon>Streptomyces</taxon>
    </lineage>
</organism>
<evidence type="ECO:0000313" key="1">
    <source>
        <dbReference type="EMBL" id="WOT39573.1"/>
    </source>
</evidence>
<dbReference type="RefSeq" id="WP_308432487.1">
    <property type="nucleotide sequence ID" value="NZ_BMSO01000014.1"/>
</dbReference>
<protein>
    <submittedName>
        <fullName evidence="1">Uncharacterized protein</fullName>
    </submittedName>
</protein>
<accession>A0ABZ0KNQ9</accession>
<dbReference type="Proteomes" id="UP001305002">
    <property type="component" value="Chromosome"/>
</dbReference>
<evidence type="ECO:0000313" key="2">
    <source>
        <dbReference type="Proteomes" id="UP001305002"/>
    </source>
</evidence>
<dbReference type="EMBL" id="CP137524">
    <property type="protein sequence ID" value="WOT39573.1"/>
    <property type="molecule type" value="Genomic_DNA"/>
</dbReference>
<name>A0ABZ0KNQ9_STRC4</name>
<reference evidence="1 2" key="2">
    <citation type="journal article" date="2024" name="Microb. Biotechnol.">
        <title>The involvement of multiple ABC transporters in daunorubicin efflux in Streptomyces coeruleorubidus.</title>
        <authorList>
            <person name="Dong J."/>
            <person name="Ning J."/>
            <person name="Tian Y."/>
            <person name="Li H."/>
            <person name="Chen H."/>
            <person name="Guan W."/>
        </authorList>
    </citation>
    <scope>NUCLEOTIDE SEQUENCE [LARGE SCALE GENOMIC DNA]</scope>
    <source>
        <strain evidence="1 2">CICC 11043</strain>
    </source>
</reference>
<gene>
    <name evidence="1" type="ORF">R5U08_38010</name>
</gene>
<keyword evidence="2" id="KW-1185">Reference proteome</keyword>
<sequence length="48" mass="5177">MTLAKEAALDKAMAARQVRTVTGIRRARPLQVLGAHRLQVSMVSSPSC</sequence>